<sequence length="60" mass="6641">MPSGSAVRWTCRLSDLGNLKIPAAIAPGNPVGFRGVFVFLLRKADFNLDSVDHEILCKYY</sequence>
<evidence type="ECO:0000313" key="2">
    <source>
        <dbReference type="Proteomes" id="UP000191897"/>
    </source>
</evidence>
<dbReference type="Proteomes" id="UP000191897">
    <property type="component" value="Unassembled WGS sequence"/>
</dbReference>
<protein>
    <submittedName>
        <fullName evidence="1">Uncharacterized protein</fullName>
    </submittedName>
</protein>
<gene>
    <name evidence="1" type="ORF">AGR4C_Cc10081</name>
</gene>
<proteinExistence type="predicted"/>
<dbReference type="AlphaFoldDB" id="A0A1S7NJI4"/>
<reference evidence="1 2" key="1">
    <citation type="submission" date="2016-01" db="EMBL/GenBank/DDBJ databases">
        <authorList>
            <person name="Oliw E.H."/>
        </authorList>
    </citation>
    <scope>NUCLEOTIDE SEQUENCE [LARGE SCALE GENOMIC DNA]</scope>
    <source>
        <strain evidence="1 2">Kerr 14</strain>
    </source>
</reference>
<accession>A0A1S7NJI4</accession>
<evidence type="ECO:0000313" key="1">
    <source>
        <dbReference type="EMBL" id="CUX08000.1"/>
    </source>
</evidence>
<dbReference type="EMBL" id="FBWC01000001">
    <property type="protein sequence ID" value="CUX08000.1"/>
    <property type="molecule type" value="Genomic_DNA"/>
</dbReference>
<organism evidence="1 2">
    <name type="scientific">Agrobacterium tumefaciens str. Kerr 14</name>
    <dbReference type="NCBI Taxonomy" id="1183424"/>
    <lineage>
        <taxon>Bacteria</taxon>
        <taxon>Pseudomonadati</taxon>
        <taxon>Pseudomonadota</taxon>
        <taxon>Alphaproteobacteria</taxon>
        <taxon>Hyphomicrobiales</taxon>
        <taxon>Rhizobiaceae</taxon>
        <taxon>Rhizobium/Agrobacterium group</taxon>
        <taxon>Agrobacterium</taxon>
        <taxon>Agrobacterium tumefaciens complex</taxon>
    </lineage>
</organism>
<name>A0A1S7NJI4_AGRTU</name>